<organism evidence="4 5">
    <name type="scientific">Amphimedon queenslandica</name>
    <name type="common">Sponge</name>
    <dbReference type="NCBI Taxonomy" id="400682"/>
    <lineage>
        <taxon>Eukaryota</taxon>
        <taxon>Metazoa</taxon>
        <taxon>Porifera</taxon>
        <taxon>Demospongiae</taxon>
        <taxon>Heteroscleromorpha</taxon>
        <taxon>Haplosclerida</taxon>
        <taxon>Niphatidae</taxon>
        <taxon>Amphimedon</taxon>
    </lineage>
</organism>
<dbReference type="PROSITE" id="PS50297">
    <property type="entry name" value="ANK_REP_REGION"/>
    <property type="match status" value="2"/>
</dbReference>
<keyword evidence="5" id="KW-1185">Reference proteome</keyword>
<dbReference type="PANTHER" id="PTHR24171">
    <property type="entry name" value="ANKYRIN REPEAT DOMAIN-CONTAINING PROTEIN 39-RELATED"/>
    <property type="match status" value="1"/>
</dbReference>
<keyword evidence="1" id="KW-0677">Repeat</keyword>
<evidence type="ECO:0000256" key="2">
    <source>
        <dbReference type="ARBA" id="ARBA00023043"/>
    </source>
</evidence>
<dbReference type="GO" id="GO:0004842">
    <property type="term" value="F:ubiquitin-protein transferase activity"/>
    <property type="evidence" value="ECO:0007669"/>
    <property type="project" value="TreeGrafter"/>
</dbReference>
<reference evidence="4" key="2">
    <citation type="submission" date="2024-06" db="UniProtKB">
        <authorList>
            <consortium name="EnsemblMetazoa"/>
        </authorList>
    </citation>
    <scope>IDENTIFICATION</scope>
</reference>
<dbReference type="PANTHER" id="PTHR24171:SF8">
    <property type="entry name" value="BRCA1-ASSOCIATED RING DOMAIN PROTEIN 1"/>
    <property type="match status" value="1"/>
</dbReference>
<dbReference type="SMART" id="SM00248">
    <property type="entry name" value="ANK"/>
    <property type="match status" value="3"/>
</dbReference>
<dbReference type="InterPro" id="IPR036770">
    <property type="entry name" value="Ankyrin_rpt-contain_sf"/>
</dbReference>
<dbReference type="PROSITE" id="PS50088">
    <property type="entry name" value="ANK_REPEAT"/>
    <property type="match status" value="2"/>
</dbReference>
<dbReference type="GeneID" id="100641564"/>
<dbReference type="Gene3D" id="1.25.40.20">
    <property type="entry name" value="Ankyrin repeat-containing domain"/>
    <property type="match status" value="2"/>
</dbReference>
<evidence type="ECO:0000256" key="3">
    <source>
        <dbReference type="PROSITE-ProRule" id="PRU00023"/>
    </source>
</evidence>
<protein>
    <submittedName>
        <fullName evidence="4">Uncharacterized protein</fullName>
    </submittedName>
</protein>
<accession>A0AAN0JJA0</accession>
<feature type="repeat" description="ANK" evidence="3">
    <location>
        <begin position="61"/>
        <end position="93"/>
    </location>
</feature>
<dbReference type="Pfam" id="PF12796">
    <property type="entry name" value="Ank_2"/>
    <property type="match status" value="1"/>
</dbReference>
<sequence length="161" mass="17909">MFACKNGHTQIVELMLKNQIDPNVQKNNGWNALMSACKNGHTQIVELLLKEQIDPNIQKNDGWNALMLASAKGHYEVVKLLLEWKADPTIKSNEGKTALKFAKTMEISVLLNSYLREHIEQEDDAASASFTSRSSIKSASSTLSLLSLDMCNVSGNKGYMY</sequence>
<dbReference type="InterPro" id="IPR002110">
    <property type="entry name" value="Ankyrin_rpt"/>
</dbReference>
<dbReference type="EnsemblMetazoa" id="XM_020001495.1">
    <property type="protein sequence ID" value="XP_019857054.1"/>
    <property type="gene ID" value="LOC100641564"/>
</dbReference>
<dbReference type="RefSeq" id="XP_019857054.1">
    <property type="nucleotide sequence ID" value="XM_020001495.1"/>
</dbReference>
<feature type="repeat" description="ANK" evidence="3">
    <location>
        <begin position="28"/>
        <end position="60"/>
    </location>
</feature>
<name>A0AAN0JJA0_AMPQE</name>
<evidence type="ECO:0000313" key="4">
    <source>
        <dbReference type="EnsemblMetazoa" id="XP_019857054.1"/>
    </source>
</evidence>
<keyword evidence="2 3" id="KW-0040">ANK repeat</keyword>
<dbReference type="AlphaFoldDB" id="A0AAN0JJA0"/>
<dbReference type="GO" id="GO:0085020">
    <property type="term" value="P:protein K6-linked ubiquitination"/>
    <property type="evidence" value="ECO:0007669"/>
    <property type="project" value="TreeGrafter"/>
</dbReference>
<dbReference type="Proteomes" id="UP000007879">
    <property type="component" value="Unassembled WGS sequence"/>
</dbReference>
<evidence type="ECO:0000256" key="1">
    <source>
        <dbReference type="ARBA" id="ARBA00022737"/>
    </source>
</evidence>
<dbReference type="SUPFAM" id="SSF48403">
    <property type="entry name" value="Ankyrin repeat"/>
    <property type="match status" value="1"/>
</dbReference>
<evidence type="ECO:0000313" key="5">
    <source>
        <dbReference type="Proteomes" id="UP000007879"/>
    </source>
</evidence>
<proteinExistence type="predicted"/>
<dbReference type="KEGG" id="aqu:100641564"/>
<reference evidence="5" key="1">
    <citation type="journal article" date="2010" name="Nature">
        <title>The Amphimedon queenslandica genome and the evolution of animal complexity.</title>
        <authorList>
            <person name="Srivastava M."/>
            <person name="Simakov O."/>
            <person name="Chapman J."/>
            <person name="Fahey B."/>
            <person name="Gauthier M.E."/>
            <person name="Mitros T."/>
            <person name="Richards G.S."/>
            <person name="Conaco C."/>
            <person name="Dacre M."/>
            <person name="Hellsten U."/>
            <person name="Larroux C."/>
            <person name="Putnam N.H."/>
            <person name="Stanke M."/>
            <person name="Adamska M."/>
            <person name="Darling A."/>
            <person name="Degnan S.M."/>
            <person name="Oakley T.H."/>
            <person name="Plachetzki D.C."/>
            <person name="Zhai Y."/>
            <person name="Adamski M."/>
            <person name="Calcino A."/>
            <person name="Cummins S.F."/>
            <person name="Goodstein D.M."/>
            <person name="Harris C."/>
            <person name="Jackson D.J."/>
            <person name="Leys S.P."/>
            <person name="Shu S."/>
            <person name="Woodcroft B.J."/>
            <person name="Vervoort M."/>
            <person name="Kosik K.S."/>
            <person name="Manning G."/>
            <person name="Degnan B.M."/>
            <person name="Rokhsar D.S."/>
        </authorList>
    </citation>
    <scope>NUCLEOTIDE SEQUENCE [LARGE SCALE GENOMIC DNA]</scope>
</reference>